<dbReference type="RefSeq" id="WP_126916273.1">
    <property type="nucleotide sequence ID" value="NZ_CP034587.1"/>
</dbReference>
<dbReference type="OrthoDB" id="3213819at2"/>
<dbReference type="Pfam" id="PF12028">
    <property type="entry name" value="DUF3515"/>
    <property type="match status" value="1"/>
</dbReference>
<accession>A0A3S9PN53</accession>
<evidence type="ECO:0000313" key="2">
    <source>
        <dbReference type="EMBL" id="AZQ73763.1"/>
    </source>
</evidence>
<proteinExistence type="predicted"/>
<dbReference type="EMBL" id="CP034587">
    <property type="protein sequence ID" value="AZQ73763.1"/>
    <property type="molecule type" value="Genomic_DNA"/>
</dbReference>
<gene>
    <name evidence="2" type="ORF">EKH77_23340</name>
</gene>
<reference evidence="2 3" key="1">
    <citation type="submission" date="2018-12" db="EMBL/GenBank/DDBJ databases">
        <title>The whole draft genome of Streptomyce luteoverticillatus CGMCC 15060.</title>
        <authorList>
            <person name="Feng Z."/>
            <person name="Chen G."/>
            <person name="Zhang J."/>
            <person name="Zhu H."/>
            <person name="Yu X."/>
            <person name="Zhang W."/>
            <person name="Zhang X."/>
        </authorList>
    </citation>
    <scope>NUCLEOTIDE SEQUENCE [LARGE SCALE GENOMIC DNA]</scope>
    <source>
        <strain evidence="2 3">CGMCC 15060</strain>
    </source>
</reference>
<evidence type="ECO:0000313" key="3">
    <source>
        <dbReference type="Proteomes" id="UP000267900"/>
    </source>
</evidence>
<sequence>MKSSLRRPLGLPAAALLLAAAGCSAPDPSAGPAVPTPDARQAGHCRALHGALPDVLDGRKRRTAEPGDDFTALWGDPAISLRCGVTRPKILTPGSEHYNPNADSAELDGVEWLPERQPDGSVRCTTVHREAWIEVTLPARVVGGAGDISALTDLAGAITKTVPVGILP</sequence>
<name>A0A3S9PN53_STRLT</name>
<keyword evidence="3" id="KW-1185">Reference proteome</keyword>
<protein>
    <submittedName>
        <fullName evidence="2">DUF3515 domain-containing protein</fullName>
    </submittedName>
</protein>
<dbReference type="InterPro" id="IPR021903">
    <property type="entry name" value="DUF3515"/>
</dbReference>
<organism evidence="2 3">
    <name type="scientific">Streptomyces luteoverticillatus</name>
    <name type="common">Streptoverticillium luteoverticillatus</name>
    <dbReference type="NCBI Taxonomy" id="66425"/>
    <lineage>
        <taxon>Bacteria</taxon>
        <taxon>Bacillati</taxon>
        <taxon>Actinomycetota</taxon>
        <taxon>Actinomycetes</taxon>
        <taxon>Kitasatosporales</taxon>
        <taxon>Streptomycetaceae</taxon>
        <taxon>Streptomyces</taxon>
    </lineage>
</organism>
<keyword evidence="1" id="KW-0732">Signal</keyword>
<dbReference type="PROSITE" id="PS51257">
    <property type="entry name" value="PROKAR_LIPOPROTEIN"/>
    <property type="match status" value="1"/>
</dbReference>
<evidence type="ECO:0000256" key="1">
    <source>
        <dbReference type="SAM" id="SignalP"/>
    </source>
</evidence>
<feature type="signal peptide" evidence="1">
    <location>
        <begin position="1"/>
        <end position="25"/>
    </location>
</feature>
<dbReference type="Proteomes" id="UP000267900">
    <property type="component" value="Chromosome"/>
</dbReference>
<dbReference type="AlphaFoldDB" id="A0A3S9PN53"/>
<feature type="chain" id="PRO_5039628512" evidence="1">
    <location>
        <begin position="26"/>
        <end position="168"/>
    </location>
</feature>